<dbReference type="Proteomes" id="UP001347796">
    <property type="component" value="Unassembled WGS sequence"/>
</dbReference>
<feature type="repeat" description="ANK" evidence="3">
    <location>
        <begin position="173"/>
        <end position="205"/>
    </location>
</feature>
<dbReference type="Pfam" id="PF00023">
    <property type="entry name" value="Ank"/>
    <property type="match status" value="1"/>
</dbReference>
<protein>
    <submittedName>
        <fullName evidence="4">Uncharacterized protein</fullName>
    </submittedName>
</protein>
<evidence type="ECO:0000256" key="2">
    <source>
        <dbReference type="ARBA" id="ARBA00023043"/>
    </source>
</evidence>
<accession>A0AAN8P8E6</accession>
<dbReference type="InterPro" id="IPR036770">
    <property type="entry name" value="Ankyrin_rpt-contain_sf"/>
</dbReference>
<proteinExistence type="predicted"/>
<dbReference type="InterPro" id="IPR050889">
    <property type="entry name" value="Dendritic_Spine_Reg/Scaffold"/>
</dbReference>
<dbReference type="PANTHER" id="PTHR24166">
    <property type="entry name" value="ROLLING PEBBLES, ISOFORM B"/>
    <property type="match status" value="1"/>
</dbReference>
<keyword evidence="1" id="KW-0677">Repeat</keyword>
<dbReference type="Pfam" id="PF12796">
    <property type="entry name" value="Ank_2"/>
    <property type="match status" value="3"/>
</dbReference>
<keyword evidence="2 3" id="KW-0040">ANK repeat</keyword>
<dbReference type="AlphaFoldDB" id="A0AAN8P8E6"/>
<dbReference type="EMBL" id="JAZGQO010000011">
    <property type="protein sequence ID" value="KAK6173067.1"/>
    <property type="molecule type" value="Genomic_DNA"/>
</dbReference>
<evidence type="ECO:0000313" key="5">
    <source>
        <dbReference type="Proteomes" id="UP001347796"/>
    </source>
</evidence>
<evidence type="ECO:0000256" key="1">
    <source>
        <dbReference type="ARBA" id="ARBA00022737"/>
    </source>
</evidence>
<organism evidence="4 5">
    <name type="scientific">Patella caerulea</name>
    <name type="common">Rayed Mediterranean limpet</name>
    <dbReference type="NCBI Taxonomy" id="87958"/>
    <lineage>
        <taxon>Eukaryota</taxon>
        <taxon>Metazoa</taxon>
        <taxon>Spiralia</taxon>
        <taxon>Lophotrochozoa</taxon>
        <taxon>Mollusca</taxon>
        <taxon>Gastropoda</taxon>
        <taxon>Patellogastropoda</taxon>
        <taxon>Patelloidea</taxon>
        <taxon>Patellidae</taxon>
        <taxon>Patella</taxon>
    </lineage>
</organism>
<dbReference type="PRINTS" id="PR01415">
    <property type="entry name" value="ANKYRIN"/>
</dbReference>
<dbReference type="SUPFAM" id="SSF48403">
    <property type="entry name" value="Ankyrin repeat"/>
    <property type="match status" value="1"/>
</dbReference>
<dbReference type="PROSITE" id="PS50088">
    <property type="entry name" value="ANK_REPEAT"/>
    <property type="match status" value="6"/>
</dbReference>
<comment type="caution">
    <text evidence="4">The sequence shown here is derived from an EMBL/GenBank/DDBJ whole genome shotgun (WGS) entry which is preliminary data.</text>
</comment>
<dbReference type="PANTHER" id="PTHR24166:SF48">
    <property type="entry name" value="PROTEIN VAPYRIN"/>
    <property type="match status" value="1"/>
</dbReference>
<dbReference type="SMART" id="SM00248">
    <property type="entry name" value="ANK"/>
    <property type="match status" value="11"/>
</dbReference>
<feature type="repeat" description="ANK" evidence="3">
    <location>
        <begin position="341"/>
        <end position="373"/>
    </location>
</feature>
<dbReference type="Gene3D" id="1.25.40.20">
    <property type="entry name" value="Ankyrin repeat-containing domain"/>
    <property type="match status" value="3"/>
</dbReference>
<feature type="repeat" description="ANK" evidence="3">
    <location>
        <begin position="206"/>
        <end position="240"/>
    </location>
</feature>
<gene>
    <name evidence="4" type="ORF">SNE40_016598</name>
</gene>
<sequence>MDDIVIKATVAKEIPLTESTSDVINVFYHALLENDMDVVKDVVVNQKVDINLIFKETFSYVQPWHREWGAIHIVTKRAIVESLKFIIELGADVNLENKHGDNALHIASKYGLVDCVEYLLQCNIELKDKQNIAGLTPLIKAVFKSEHAFRGQFRKTIQLLLDSGADPNICPVSGITPLHLAASKADEILIQLLLTHGAKVNAVCSQGTSPLLKTLLLRHQKSSCVKILLDAGADVNISTVAGRTALHLAVAKSENECVLNILEANANPNAQDKYGKTPLWIAVQENNVQIVELLSKFGGNVNYQLPIRKLSLLSLAISEGLSDMVCLLLNLGASIFTETVMGATPLYIAVQTQSMQIIKSLLKANCDLDVVSNARHSLIPQTPIQVAIEIGNLEVIHLLLCAGCKMKPGWIHPLISPLSATLPTNLANIQTYLKDYLSHVRSLKTLCRDSIRIIMKENIHSKMDALVAETYIPARLADFVLLTDLIQP</sequence>
<feature type="repeat" description="ANK" evidence="3">
    <location>
        <begin position="241"/>
        <end position="273"/>
    </location>
</feature>
<dbReference type="PROSITE" id="PS50297">
    <property type="entry name" value="ANK_REP_REGION"/>
    <property type="match status" value="5"/>
</dbReference>
<feature type="repeat" description="ANK" evidence="3">
    <location>
        <begin position="99"/>
        <end position="131"/>
    </location>
</feature>
<dbReference type="InterPro" id="IPR002110">
    <property type="entry name" value="Ankyrin_rpt"/>
</dbReference>
<feature type="repeat" description="ANK" evidence="3">
    <location>
        <begin position="274"/>
        <end position="306"/>
    </location>
</feature>
<keyword evidence="5" id="KW-1185">Reference proteome</keyword>
<reference evidence="4 5" key="1">
    <citation type="submission" date="2024-01" db="EMBL/GenBank/DDBJ databases">
        <title>The genome of the rayed Mediterranean limpet Patella caerulea (Linnaeus, 1758).</title>
        <authorList>
            <person name="Anh-Thu Weber A."/>
            <person name="Halstead-Nussloch G."/>
        </authorList>
    </citation>
    <scope>NUCLEOTIDE SEQUENCE [LARGE SCALE GENOMIC DNA]</scope>
    <source>
        <strain evidence="4">AATW-2023a</strain>
        <tissue evidence="4">Whole specimen</tissue>
    </source>
</reference>
<evidence type="ECO:0000256" key="3">
    <source>
        <dbReference type="PROSITE-ProRule" id="PRU00023"/>
    </source>
</evidence>
<evidence type="ECO:0000313" key="4">
    <source>
        <dbReference type="EMBL" id="KAK6173067.1"/>
    </source>
</evidence>
<name>A0AAN8P8E6_PATCE</name>